<evidence type="ECO:0000256" key="3">
    <source>
        <dbReference type="ARBA" id="ARBA00023239"/>
    </source>
</evidence>
<dbReference type="InterPro" id="IPR029062">
    <property type="entry name" value="Class_I_gatase-like"/>
</dbReference>
<dbReference type="CDD" id="cd01743">
    <property type="entry name" value="GATase1_Anthranilate_Synthase"/>
    <property type="match status" value="1"/>
</dbReference>
<name>A0ABP7HE29_9ACTN</name>
<dbReference type="Pfam" id="PF00425">
    <property type="entry name" value="Chorismate_bind"/>
    <property type="match status" value="1"/>
</dbReference>
<keyword evidence="8" id="KW-1185">Reference proteome</keyword>
<dbReference type="PANTHER" id="PTHR11236:SF49">
    <property type="entry name" value="ANTHRANILATE SYNTHASE COMPONENT 1"/>
    <property type="match status" value="1"/>
</dbReference>
<accession>A0ABP7HE29</accession>
<comment type="caution">
    <text evidence="7">The sequence shown here is derived from an EMBL/GenBank/DDBJ whole genome shotgun (WGS) entry which is preliminary data.</text>
</comment>
<dbReference type="PRINTS" id="PR00096">
    <property type="entry name" value="GATASE"/>
</dbReference>
<feature type="domain" description="Chorismate-utilising enzyme C-terminal" evidence="6">
    <location>
        <begin position="107"/>
        <end position="366"/>
    </location>
</feature>
<comment type="catalytic activity">
    <reaction evidence="4">
        <text>chorismate + L-glutamine = anthranilate + pyruvate + L-glutamate + H(+)</text>
        <dbReference type="Rhea" id="RHEA:21732"/>
        <dbReference type="ChEBI" id="CHEBI:15361"/>
        <dbReference type="ChEBI" id="CHEBI:15378"/>
        <dbReference type="ChEBI" id="CHEBI:16567"/>
        <dbReference type="ChEBI" id="CHEBI:29748"/>
        <dbReference type="ChEBI" id="CHEBI:29985"/>
        <dbReference type="ChEBI" id="CHEBI:58359"/>
        <dbReference type="EC" id="4.1.3.27"/>
    </reaction>
</comment>
<dbReference type="SUPFAM" id="SSF56322">
    <property type="entry name" value="ADC synthase"/>
    <property type="match status" value="1"/>
</dbReference>
<dbReference type="InterPro" id="IPR019999">
    <property type="entry name" value="Anth_synth_I-like"/>
</dbReference>
<keyword evidence="3" id="KW-0456">Lyase</keyword>
<feature type="domain" description="Glutamine amidotransferase" evidence="5">
    <location>
        <begin position="429"/>
        <end position="611"/>
    </location>
</feature>
<dbReference type="RefSeq" id="WP_275771460.1">
    <property type="nucleotide sequence ID" value="NZ_BAABDE010000013.1"/>
</dbReference>
<evidence type="ECO:0000259" key="6">
    <source>
        <dbReference type="Pfam" id="PF00425"/>
    </source>
</evidence>
<dbReference type="Pfam" id="PF00117">
    <property type="entry name" value="GATase"/>
    <property type="match status" value="1"/>
</dbReference>
<dbReference type="Proteomes" id="UP001501009">
    <property type="component" value="Unassembled WGS sequence"/>
</dbReference>
<evidence type="ECO:0000256" key="1">
    <source>
        <dbReference type="ARBA" id="ARBA00012266"/>
    </source>
</evidence>
<dbReference type="InterPro" id="IPR005801">
    <property type="entry name" value="ADC_synthase"/>
</dbReference>
<gene>
    <name evidence="7" type="ORF">GCM10022403_025530</name>
</gene>
<dbReference type="InterPro" id="IPR006221">
    <property type="entry name" value="TrpG/PapA_dom"/>
</dbReference>
<evidence type="ECO:0000313" key="7">
    <source>
        <dbReference type="EMBL" id="GAA3790202.1"/>
    </source>
</evidence>
<dbReference type="EMBL" id="BAABDE010000013">
    <property type="protein sequence ID" value="GAA3790202.1"/>
    <property type="molecule type" value="Genomic_DNA"/>
</dbReference>
<evidence type="ECO:0000313" key="8">
    <source>
        <dbReference type="Proteomes" id="UP001501009"/>
    </source>
</evidence>
<dbReference type="SUPFAM" id="SSF52317">
    <property type="entry name" value="Class I glutamine amidotransferase-like"/>
    <property type="match status" value="1"/>
</dbReference>
<sequence>MDLVRLLHDPRPFALLRRRAPGHDEQTVELLIGSVTTYDRLADLPDEGLALVPFRQIRERGFDVRDDGTPLTFLTPEESYELPLAEALAQLPENDVRVEGGGFDVDDEEYGEIVGRVLREEIGQGEGANFVIRRTYEGEIPGFSRKDALALFRRLLEGERGAYWTFVVHTGERTLVGASPEVHVRMSGGTVVMNPISGTYRYPAEGPTPEHLLDFLADGKEIEELSMVVDEELKMMCTVGDMGGVVVGPRLKEMAHLAHTEYELRGRSTLDVREVLKETMFAATVTGSPVQNACRVIERHEVGGRGYYAGALALLGRDSGGAQTLDSPILIRTADISSDGQLRVPVGATLVRGSDPASEVAETHAKAAGVLAALGVRPSRPREEHARVRLADDPRVRAALDGRRTSLAPFWLRMQEAPKKGAELTGHALVVDGEDTFTAMLAHVLRSSGLEVTVRRYDEPGLREAVLAHEGPVVLGPGPGDPSDLDDPKMRFLRDLTAEVIRGHRHGVLGVCLGHELIAAELGLEIVRKEVPYQGAQTAIELFGRAETVGFYNSFVARCDDEVAQELSAHGVEISRADNGEVHAVRGPGFAGVQFHPESVLTLNGAAVVRELVGQLRNTTV</sequence>
<protein>
    <recommendedName>
        <fullName evidence="1">anthranilate synthase</fullName>
        <ecNumber evidence="1">4.1.3.27</ecNumber>
    </recommendedName>
</protein>
<evidence type="ECO:0000256" key="4">
    <source>
        <dbReference type="ARBA" id="ARBA00047683"/>
    </source>
</evidence>
<dbReference type="EC" id="4.1.3.27" evidence="1"/>
<dbReference type="Gene3D" id="3.40.50.880">
    <property type="match status" value="1"/>
</dbReference>
<dbReference type="PANTHER" id="PTHR11236">
    <property type="entry name" value="AMINOBENZOATE/ANTHRANILATE SYNTHASE"/>
    <property type="match status" value="1"/>
</dbReference>
<dbReference type="InterPro" id="IPR015890">
    <property type="entry name" value="Chorismate_C"/>
</dbReference>
<dbReference type="PROSITE" id="PS51273">
    <property type="entry name" value="GATASE_TYPE_1"/>
    <property type="match status" value="1"/>
</dbReference>
<keyword evidence="2" id="KW-0315">Glutamine amidotransferase</keyword>
<dbReference type="PRINTS" id="PR00097">
    <property type="entry name" value="ANTSNTHASEII"/>
</dbReference>
<evidence type="ECO:0000256" key="2">
    <source>
        <dbReference type="ARBA" id="ARBA00022962"/>
    </source>
</evidence>
<proteinExistence type="predicted"/>
<dbReference type="Gene3D" id="3.60.120.10">
    <property type="entry name" value="Anthranilate synthase"/>
    <property type="match status" value="1"/>
</dbReference>
<dbReference type="InterPro" id="IPR017926">
    <property type="entry name" value="GATASE"/>
</dbReference>
<reference evidence="8" key="1">
    <citation type="journal article" date="2019" name="Int. J. Syst. Evol. Microbiol.">
        <title>The Global Catalogue of Microorganisms (GCM) 10K type strain sequencing project: providing services to taxonomists for standard genome sequencing and annotation.</title>
        <authorList>
            <consortium name="The Broad Institute Genomics Platform"/>
            <consortium name="The Broad Institute Genome Sequencing Center for Infectious Disease"/>
            <person name="Wu L."/>
            <person name="Ma J."/>
        </authorList>
    </citation>
    <scope>NUCLEOTIDE SEQUENCE [LARGE SCALE GENOMIC DNA]</scope>
    <source>
        <strain evidence="8">JCM 17138</strain>
    </source>
</reference>
<organism evidence="7 8">
    <name type="scientific">Streptomyces coacervatus</name>
    <dbReference type="NCBI Taxonomy" id="647381"/>
    <lineage>
        <taxon>Bacteria</taxon>
        <taxon>Bacillati</taxon>
        <taxon>Actinomycetota</taxon>
        <taxon>Actinomycetes</taxon>
        <taxon>Kitasatosporales</taxon>
        <taxon>Streptomycetaceae</taxon>
        <taxon>Streptomyces</taxon>
    </lineage>
</organism>
<evidence type="ECO:0000259" key="5">
    <source>
        <dbReference type="Pfam" id="PF00117"/>
    </source>
</evidence>